<dbReference type="Gene3D" id="2.20.28.120">
    <property type="entry name" value="Ribosomal protein L33"/>
    <property type="match status" value="1"/>
</dbReference>
<sequence length="95" mass="10662">MVNCSPSVWSNKTTTPQSSSYICAEMVKVKSKNSVIKLLSTAASGYSRYISVKKGAPLVTQVRYDPVVKRHVLFKEAKKRKVAERKPLDFLRTAK</sequence>
<name>A0ABN8VGV3_SACEU</name>
<evidence type="ECO:0000313" key="8">
    <source>
        <dbReference type="Proteomes" id="UP001152964"/>
    </source>
</evidence>
<dbReference type="EMBL" id="OX291503">
    <property type="protein sequence ID" value="CAI1625280.1"/>
    <property type="molecule type" value="Genomic_DNA"/>
</dbReference>
<evidence type="ECO:0000256" key="4">
    <source>
        <dbReference type="ARBA" id="ARBA00023128"/>
    </source>
</evidence>
<proteinExistence type="inferred from homology"/>
<keyword evidence="8" id="KW-1185">Reference proteome</keyword>
<comment type="subcellular location">
    <subcellularLocation>
        <location evidence="1">Mitochondrion</location>
    </subcellularLocation>
</comment>
<protein>
    <recommendedName>
        <fullName evidence="6">Large ribosomal subunit protein bL33m</fullName>
    </recommendedName>
</protein>
<accession>A0ABN8VGV3</accession>
<keyword evidence="4" id="KW-0496">Mitochondrion</keyword>
<keyword evidence="3" id="KW-0689">Ribosomal protein</keyword>
<reference evidence="7" key="1">
    <citation type="submission" date="2022-08" db="EMBL/GenBank/DDBJ databases">
        <authorList>
            <person name="Byrne P K."/>
        </authorList>
    </citation>
    <scope>NUCLEOTIDE SEQUENCE</scope>
    <source>
        <strain evidence="7">UCD650</strain>
    </source>
</reference>
<dbReference type="SUPFAM" id="SSF57829">
    <property type="entry name" value="Zn-binding ribosomal proteins"/>
    <property type="match status" value="1"/>
</dbReference>
<dbReference type="InterPro" id="IPR052008">
    <property type="entry name" value="Mitoribosomal_protein_bL33"/>
</dbReference>
<gene>
    <name evidence="7" type="primary">U6500M01340</name>
    <name evidence="7" type="ORF">SEUBUCD650_0M01340</name>
</gene>
<dbReference type="PANTHER" id="PTHR47037">
    <property type="entry name" value="39S RIBOSOMAL PROTEIN L33, MITOCHONDRIAL"/>
    <property type="match status" value="1"/>
</dbReference>
<evidence type="ECO:0000256" key="5">
    <source>
        <dbReference type="ARBA" id="ARBA00023274"/>
    </source>
</evidence>
<comment type="similarity">
    <text evidence="2">Belongs to the bacterial ribosomal protein bL33 family.</text>
</comment>
<organism evidence="7 8">
    <name type="scientific">Saccharomyces eubayanus</name>
    <name type="common">Yeast</name>
    <dbReference type="NCBI Taxonomy" id="1080349"/>
    <lineage>
        <taxon>Eukaryota</taxon>
        <taxon>Fungi</taxon>
        <taxon>Dikarya</taxon>
        <taxon>Ascomycota</taxon>
        <taxon>Saccharomycotina</taxon>
        <taxon>Saccharomycetes</taxon>
        <taxon>Saccharomycetales</taxon>
        <taxon>Saccharomycetaceae</taxon>
        <taxon>Saccharomyces</taxon>
    </lineage>
</organism>
<dbReference type="Proteomes" id="UP001152964">
    <property type="component" value="Chromosome 13"/>
</dbReference>
<evidence type="ECO:0000256" key="3">
    <source>
        <dbReference type="ARBA" id="ARBA00022980"/>
    </source>
</evidence>
<dbReference type="InterPro" id="IPR011332">
    <property type="entry name" value="Ribosomal_zn-bd"/>
</dbReference>
<evidence type="ECO:0000256" key="1">
    <source>
        <dbReference type="ARBA" id="ARBA00004173"/>
    </source>
</evidence>
<keyword evidence="5" id="KW-0687">Ribonucleoprotein</keyword>
<dbReference type="InterPro" id="IPR038584">
    <property type="entry name" value="Ribosomal_bL33_sf"/>
</dbReference>
<evidence type="ECO:0000256" key="6">
    <source>
        <dbReference type="ARBA" id="ARBA00035275"/>
    </source>
</evidence>
<evidence type="ECO:0000256" key="2">
    <source>
        <dbReference type="ARBA" id="ARBA00007596"/>
    </source>
</evidence>
<dbReference type="PANTHER" id="PTHR47037:SF1">
    <property type="entry name" value="LARGE RIBOSOMAL SUBUNIT PROTEIN BL33M"/>
    <property type="match status" value="1"/>
</dbReference>
<evidence type="ECO:0000313" key="7">
    <source>
        <dbReference type="EMBL" id="CAI1625280.1"/>
    </source>
</evidence>